<feature type="compositionally biased region" description="Basic and acidic residues" evidence="1">
    <location>
        <begin position="1"/>
        <end position="27"/>
    </location>
</feature>
<dbReference type="Proteomes" id="UP000652761">
    <property type="component" value="Unassembled WGS sequence"/>
</dbReference>
<gene>
    <name evidence="2" type="ORF">Taro_046026</name>
</gene>
<feature type="region of interest" description="Disordered" evidence="1">
    <location>
        <begin position="121"/>
        <end position="178"/>
    </location>
</feature>
<feature type="compositionally biased region" description="Basic residues" evidence="1">
    <location>
        <begin position="166"/>
        <end position="175"/>
    </location>
</feature>
<dbReference type="EMBL" id="NMUH01005563">
    <property type="protein sequence ID" value="MQM13099.1"/>
    <property type="molecule type" value="Genomic_DNA"/>
</dbReference>
<keyword evidence="3" id="KW-1185">Reference proteome</keyword>
<evidence type="ECO:0000313" key="3">
    <source>
        <dbReference type="Proteomes" id="UP000652761"/>
    </source>
</evidence>
<evidence type="ECO:0000256" key="1">
    <source>
        <dbReference type="SAM" id="MobiDB-lite"/>
    </source>
</evidence>
<comment type="caution">
    <text evidence="2">The sequence shown here is derived from an EMBL/GenBank/DDBJ whole genome shotgun (WGS) entry which is preliminary data.</text>
</comment>
<dbReference type="AlphaFoldDB" id="A0A843WSQ0"/>
<reference evidence="2" key="1">
    <citation type="submission" date="2017-07" db="EMBL/GenBank/DDBJ databases">
        <title>Taro Niue Genome Assembly and Annotation.</title>
        <authorList>
            <person name="Atibalentja N."/>
            <person name="Keating K."/>
            <person name="Fields C.J."/>
        </authorList>
    </citation>
    <scope>NUCLEOTIDE SEQUENCE</scope>
    <source>
        <strain evidence="2">Niue_2</strain>
        <tissue evidence="2">Leaf</tissue>
    </source>
</reference>
<protein>
    <submittedName>
        <fullName evidence="2">Uncharacterized protein</fullName>
    </submittedName>
</protein>
<sequence length="198" mass="22328">MSNCLRLDRDLDTKGKDRLGRQFHGFEKSQGSSSAGTGANSKQSNGTKTRPESSKPPMRQNEDKRGKEPVREPTPQDFAPYMAEFQELPLEIIEQAINSTFQRQLDGADWVTVTPKKRFPLTFPKRGGSHNRSCRESTSQPVVQAKDLSPLEVAQAKKQEKNMQKNPKRRLKKQAKQAAAMMAPLELTPLQKLQKLIN</sequence>
<proteinExistence type="predicted"/>
<organism evidence="2 3">
    <name type="scientific">Colocasia esculenta</name>
    <name type="common">Wild taro</name>
    <name type="synonym">Arum esculentum</name>
    <dbReference type="NCBI Taxonomy" id="4460"/>
    <lineage>
        <taxon>Eukaryota</taxon>
        <taxon>Viridiplantae</taxon>
        <taxon>Streptophyta</taxon>
        <taxon>Embryophyta</taxon>
        <taxon>Tracheophyta</taxon>
        <taxon>Spermatophyta</taxon>
        <taxon>Magnoliopsida</taxon>
        <taxon>Liliopsida</taxon>
        <taxon>Araceae</taxon>
        <taxon>Aroideae</taxon>
        <taxon>Colocasieae</taxon>
        <taxon>Colocasia</taxon>
    </lineage>
</organism>
<feature type="region of interest" description="Disordered" evidence="1">
    <location>
        <begin position="1"/>
        <end position="79"/>
    </location>
</feature>
<feature type="compositionally biased region" description="Polar residues" evidence="1">
    <location>
        <begin position="29"/>
        <end position="48"/>
    </location>
</feature>
<evidence type="ECO:0000313" key="2">
    <source>
        <dbReference type="EMBL" id="MQM13099.1"/>
    </source>
</evidence>
<name>A0A843WSQ0_COLES</name>
<accession>A0A843WSQ0</accession>
<feature type="compositionally biased region" description="Basic and acidic residues" evidence="1">
    <location>
        <begin position="60"/>
        <end position="71"/>
    </location>
</feature>